<sequence length="181" mass="19158">MVGDVNAMTFGSTAVTSWNFGRSNNGGAGIALRVGVGATNGNGAYLTAGGVWTNTSDINLKENIQPVESSQVLGLIRQLPLSRWTYKGTAGETHLGPIAQDFYRLFHLGLNETSISTIDPAGVALAGVQELAHQNDQLRAENAQLRQQLQAVQAGQTTLDARLATLERTAQLAMPVAKASR</sequence>
<dbReference type="EMBL" id="CP095046">
    <property type="protein sequence ID" value="UOQ71470.1"/>
    <property type="molecule type" value="Genomic_DNA"/>
</dbReference>
<feature type="coiled-coil region" evidence="1">
    <location>
        <begin position="128"/>
        <end position="155"/>
    </location>
</feature>
<gene>
    <name evidence="3" type="ORF">MUN79_23075</name>
</gene>
<reference evidence="3" key="1">
    <citation type="submission" date="2022-04" db="EMBL/GenBank/DDBJ databases">
        <title>Hymenobacter sp. isolated from the air.</title>
        <authorList>
            <person name="Won M."/>
            <person name="Lee C.-M."/>
            <person name="Woen H.-Y."/>
            <person name="Kwon S.-W."/>
        </authorList>
    </citation>
    <scope>NUCLEOTIDE SEQUENCE</scope>
    <source>
        <strain evidence="3">5116S-3</strain>
    </source>
</reference>
<evidence type="ECO:0000256" key="1">
    <source>
        <dbReference type="SAM" id="Coils"/>
    </source>
</evidence>
<evidence type="ECO:0000259" key="2">
    <source>
        <dbReference type="PROSITE" id="PS51688"/>
    </source>
</evidence>
<evidence type="ECO:0000313" key="4">
    <source>
        <dbReference type="Proteomes" id="UP000831796"/>
    </source>
</evidence>
<dbReference type="Gene3D" id="1.10.10.10">
    <property type="entry name" value="Winged helix-like DNA-binding domain superfamily/Winged helix DNA-binding domain"/>
    <property type="match status" value="1"/>
</dbReference>
<accession>A0A8T9Q6S8</accession>
<feature type="domain" description="Peptidase S74" evidence="2">
    <location>
        <begin position="56"/>
        <end position="163"/>
    </location>
</feature>
<dbReference type="AlphaFoldDB" id="A0A8T9Q6S8"/>
<dbReference type="KEGG" id="hcu:MUN79_23075"/>
<protein>
    <submittedName>
        <fullName evidence="3">Tail fiber domain-containing protein</fullName>
    </submittedName>
</protein>
<keyword evidence="4" id="KW-1185">Reference proteome</keyword>
<dbReference type="Proteomes" id="UP000831796">
    <property type="component" value="Chromosome"/>
</dbReference>
<dbReference type="InterPro" id="IPR030392">
    <property type="entry name" value="S74_ICA"/>
</dbReference>
<name>A0A8T9Q6S8_9BACT</name>
<dbReference type="Pfam" id="PF13884">
    <property type="entry name" value="Peptidase_S74"/>
    <property type="match status" value="1"/>
</dbReference>
<dbReference type="RefSeq" id="WP_244674877.1">
    <property type="nucleotide sequence ID" value="NZ_CP095046.1"/>
</dbReference>
<keyword evidence="1" id="KW-0175">Coiled coil</keyword>
<organism evidence="3 4">
    <name type="scientific">Hymenobacter cellulosilyticus</name>
    <dbReference type="NCBI Taxonomy" id="2932248"/>
    <lineage>
        <taxon>Bacteria</taxon>
        <taxon>Pseudomonadati</taxon>
        <taxon>Bacteroidota</taxon>
        <taxon>Cytophagia</taxon>
        <taxon>Cytophagales</taxon>
        <taxon>Hymenobacteraceae</taxon>
        <taxon>Hymenobacter</taxon>
    </lineage>
</organism>
<proteinExistence type="predicted"/>
<dbReference type="InterPro" id="IPR036388">
    <property type="entry name" value="WH-like_DNA-bd_sf"/>
</dbReference>
<dbReference type="CDD" id="cd14686">
    <property type="entry name" value="bZIP"/>
    <property type="match status" value="1"/>
</dbReference>
<dbReference type="PROSITE" id="PS51688">
    <property type="entry name" value="ICA"/>
    <property type="match status" value="1"/>
</dbReference>
<evidence type="ECO:0000313" key="3">
    <source>
        <dbReference type="EMBL" id="UOQ71470.1"/>
    </source>
</evidence>